<dbReference type="Gene3D" id="2.60.40.10">
    <property type="entry name" value="Immunoglobulins"/>
    <property type="match status" value="1"/>
</dbReference>
<reference evidence="4" key="1">
    <citation type="submission" date="2018-07" db="EMBL/GenBank/DDBJ databases">
        <authorList>
            <person name="Quirk P.G."/>
            <person name="Krulwich T.A."/>
        </authorList>
    </citation>
    <scope>NUCLEOTIDE SEQUENCE</scope>
</reference>
<feature type="domain" description="Sialate O-acetylesterase" evidence="3">
    <location>
        <begin position="290"/>
        <end position="394"/>
    </location>
</feature>
<dbReference type="GO" id="GO:0001681">
    <property type="term" value="F:sialate O-acetylesterase activity"/>
    <property type="evidence" value="ECO:0007669"/>
    <property type="project" value="InterPro"/>
</dbReference>
<evidence type="ECO:0000313" key="4">
    <source>
        <dbReference type="EMBL" id="SUS06561.1"/>
    </source>
</evidence>
<proteinExistence type="predicted"/>
<dbReference type="PANTHER" id="PTHR22901">
    <property type="entry name" value="SIALATE O-ACETYLESTERASE"/>
    <property type="match status" value="1"/>
</dbReference>
<keyword evidence="1" id="KW-0378">Hydrolase</keyword>
<sequence>MWTPRSTLCVLLSILLPIGLLRADVTLAPLFTDHAVLQREQPVPVWGAASAGERVVVTFAGQTAETVADPTGHWRVTLQPMPASAESRNLVARGTNAVTITDVLVGEVWLASGQSNMERPIDKTFDAAIDIPGSTRYPLIRHFKVAHQVAETPTVTGGGQWQLPGSETTGQFTAVGYYFARDLLDLLHVPIGIINSTWGGTPVESWTDPVTAHDNPAFAAVHQRWQKTLADYPHAKAAYDAELRAWQEQKAAAGNRPFSKPAPRAPAGPGHQFTPSGLYNGMIAPLIPYALRGAIWYQGEANAGRAGEYQALFSALITGWRRDFAQGDFPFYWVQLANFRAGAPERTPWASLREAQTQTLALPNTGQAVIIDLGDANDVHPRDKRDVGRRLARLALHRTYGMKLVDSGPVMAAVTREGPVYRVEFKNIADGLINPRNTLTGFELAGADRVFHAAEARLADNTVLVSSRDVPDPVAVRYAWRNSPDAGLFNSEGLPAVPFRTDDW</sequence>
<gene>
    <name evidence="4" type="ORF">DF3PB_30014</name>
</gene>
<dbReference type="EMBL" id="UIDG01000223">
    <property type="protein sequence ID" value="SUS06561.1"/>
    <property type="molecule type" value="Genomic_DNA"/>
</dbReference>
<protein>
    <submittedName>
        <fullName evidence="4">Sialate O-acetylesterase</fullName>
    </submittedName>
</protein>
<evidence type="ECO:0000256" key="1">
    <source>
        <dbReference type="ARBA" id="ARBA00022801"/>
    </source>
</evidence>
<feature type="region of interest" description="Disordered" evidence="2">
    <location>
        <begin position="250"/>
        <end position="271"/>
    </location>
</feature>
<dbReference type="InterPro" id="IPR039329">
    <property type="entry name" value="SIAE"/>
</dbReference>
<dbReference type="Pfam" id="PF03629">
    <property type="entry name" value="SASA"/>
    <property type="match status" value="1"/>
</dbReference>
<dbReference type="InterPro" id="IPR036514">
    <property type="entry name" value="SGNH_hydro_sf"/>
</dbReference>
<dbReference type="InterPro" id="IPR013783">
    <property type="entry name" value="Ig-like_fold"/>
</dbReference>
<name>A0A380TFQ2_9ZZZZ</name>
<organism evidence="4">
    <name type="scientific">metagenome</name>
    <dbReference type="NCBI Taxonomy" id="256318"/>
    <lineage>
        <taxon>unclassified sequences</taxon>
        <taxon>metagenomes</taxon>
    </lineage>
</organism>
<dbReference type="PANTHER" id="PTHR22901:SF0">
    <property type="entry name" value="SIALATE O-ACETYLESTERASE"/>
    <property type="match status" value="1"/>
</dbReference>
<evidence type="ECO:0000259" key="3">
    <source>
        <dbReference type="Pfam" id="PF03629"/>
    </source>
</evidence>
<evidence type="ECO:0000256" key="2">
    <source>
        <dbReference type="SAM" id="MobiDB-lite"/>
    </source>
</evidence>
<dbReference type="Gene3D" id="3.40.50.1110">
    <property type="entry name" value="SGNH hydrolase"/>
    <property type="match status" value="1"/>
</dbReference>
<dbReference type="AlphaFoldDB" id="A0A380TFQ2"/>
<dbReference type="SUPFAM" id="SSF52266">
    <property type="entry name" value="SGNH hydrolase"/>
    <property type="match status" value="1"/>
</dbReference>
<dbReference type="GO" id="GO:0005975">
    <property type="term" value="P:carbohydrate metabolic process"/>
    <property type="evidence" value="ECO:0007669"/>
    <property type="project" value="TreeGrafter"/>
</dbReference>
<dbReference type="InterPro" id="IPR005181">
    <property type="entry name" value="SASA"/>
</dbReference>
<accession>A0A380TFQ2</accession>